<accession>B3S3F3</accession>
<dbReference type="KEGG" id="tad:TRIADDRAFT_58697"/>
<name>B3S3F3_TRIAD</name>
<keyword evidence="2" id="KW-1185">Reference proteome</keyword>
<dbReference type="AlphaFoldDB" id="B3S3F3"/>
<protein>
    <submittedName>
        <fullName evidence="1">Uncharacterized protein</fullName>
    </submittedName>
</protein>
<gene>
    <name evidence="1" type="ORF">TRIADDRAFT_58697</name>
</gene>
<sequence length="314" mass="35355">MSCLFAAITSSLQLGTIVESPRYPTDKAMASQQYYSALTQDHQINIPPTNIRTKSAEDKIVGDGNIASPTKRRRYRKSMSNPLFTSSSIPKSPYLPAMSGKKHISLPELNEQTNLTTNRIAWKNSDMFKSSNNINAVATPTYNRKEYLKKRVTFATHLETDNNEDSQHQNTQQKAFRSRKISDPIRPILKNDNRRLRRLSSLEDCSSPSMHKIQTFEPKITPFNSSDSLDLTYQSLKGKHNDQYGIPTTTKLAQAQANAIKLRKIIRSMSNESNAAFSGQVKPAKKTLPGRNVALSISNGLRKLKNEAHLYLIK</sequence>
<reference evidence="1 2" key="1">
    <citation type="journal article" date="2008" name="Nature">
        <title>The Trichoplax genome and the nature of placozoans.</title>
        <authorList>
            <person name="Srivastava M."/>
            <person name="Begovic E."/>
            <person name="Chapman J."/>
            <person name="Putnam N.H."/>
            <person name="Hellsten U."/>
            <person name="Kawashima T."/>
            <person name="Kuo A."/>
            <person name="Mitros T."/>
            <person name="Salamov A."/>
            <person name="Carpenter M.L."/>
            <person name="Signorovitch A.Y."/>
            <person name="Moreno M.A."/>
            <person name="Kamm K."/>
            <person name="Grimwood J."/>
            <person name="Schmutz J."/>
            <person name="Shapiro H."/>
            <person name="Grigoriev I.V."/>
            <person name="Buss L.W."/>
            <person name="Schierwater B."/>
            <person name="Dellaporta S.L."/>
            <person name="Rokhsar D.S."/>
        </authorList>
    </citation>
    <scope>NUCLEOTIDE SEQUENCE [LARGE SCALE GENOMIC DNA]</scope>
    <source>
        <strain evidence="1 2">Grell-BS-1999</strain>
    </source>
</reference>
<evidence type="ECO:0000313" key="2">
    <source>
        <dbReference type="Proteomes" id="UP000009022"/>
    </source>
</evidence>
<dbReference type="Proteomes" id="UP000009022">
    <property type="component" value="Unassembled WGS sequence"/>
</dbReference>
<dbReference type="CTD" id="6755861"/>
<dbReference type="EMBL" id="DS985248">
    <property type="protein sequence ID" value="EDV22782.1"/>
    <property type="molecule type" value="Genomic_DNA"/>
</dbReference>
<dbReference type="RefSeq" id="XP_002114648.1">
    <property type="nucleotide sequence ID" value="XM_002114612.1"/>
</dbReference>
<dbReference type="InParanoid" id="B3S3F3"/>
<evidence type="ECO:0000313" key="1">
    <source>
        <dbReference type="EMBL" id="EDV22782.1"/>
    </source>
</evidence>
<organism evidence="1 2">
    <name type="scientific">Trichoplax adhaerens</name>
    <name type="common">Trichoplax reptans</name>
    <dbReference type="NCBI Taxonomy" id="10228"/>
    <lineage>
        <taxon>Eukaryota</taxon>
        <taxon>Metazoa</taxon>
        <taxon>Placozoa</taxon>
        <taxon>Uniplacotomia</taxon>
        <taxon>Trichoplacea</taxon>
        <taxon>Trichoplacidae</taxon>
        <taxon>Trichoplax</taxon>
    </lineage>
</organism>
<dbReference type="HOGENOM" id="CLU_886615_0_0_1"/>
<dbReference type="GeneID" id="6755861"/>
<proteinExistence type="predicted"/>